<name>A0A641AKT7_9ACTN</name>
<comment type="caution">
    <text evidence="1">The sequence shown here is derived from an EMBL/GenBank/DDBJ whole genome shotgun (WGS) entry which is preliminary data.</text>
</comment>
<accession>A0A641AKT7</accession>
<protein>
    <submittedName>
        <fullName evidence="1">Uncharacterized protein</fullName>
    </submittedName>
</protein>
<dbReference type="RefSeq" id="WP_129183579.1">
    <property type="nucleotide sequence ID" value="NZ_JAGIOG010000001.1"/>
</dbReference>
<gene>
    <name evidence="1" type="ORF">ESP62_011005</name>
</gene>
<reference evidence="1" key="1">
    <citation type="submission" date="2019-09" db="EMBL/GenBank/DDBJ databases">
        <authorList>
            <person name="Li J."/>
        </authorList>
    </citation>
    <scope>NUCLEOTIDE SEQUENCE [LARGE SCALE GENOMIC DNA]</scope>
    <source>
        <strain evidence="1">NRBC 14897</strain>
    </source>
</reference>
<keyword evidence="2" id="KW-1185">Reference proteome</keyword>
<proteinExistence type="predicted"/>
<evidence type="ECO:0000313" key="1">
    <source>
        <dbReference type="EMBL" id="KAA1375983.1"/>
    </source>
</evidence>
<dbReference type="AlphaFoldDB" id="A0A641AKT7"/>
<dbReference type="Proteomes" id="UP001515100">
    <property type="component" value="Unassembled WGS sequence"/>
</dbReference>
<dbReference type="EMBL" id="SDPP02000003">
    <property type="protein sequence ID" value="KAA1375983.1"/>
    <property type="molecule type" value="Genomic_DNA"/>
</dbReference>
<sequence length="169" mass="19399">MKDYLPAAIALVGVLIGLVVQRGWNHRVERMNVYSEFSKIFNIFGDDLLSEADPNTRSPEESQRTLEIMNEVYRQAALVQIIGSRAVAKVAHGMEVPPDEHGAVNKCRNLFILVTRMDTTLNAIEKVRLRADWRKVQKTQWFKDEIDQHPDTPWWTDEPSAEMILPSEP</sequence>
<evidence type="ECO:0000313" key="2">
    <source>
        <dbReference type="Proteomes" id="UP001515100"/>
    </source>
</evidence>
<organism evidence="1 2">
    <name type="scientific">Aeromicrobium fastidiosum</name>
    <dbReference type="NCBI Taxonomy" id="52699"/>
    <lineage>
        <taxon>Bacteria</taxon>
        <taxon>Bacillati</taxon>
        <taxon>Actinomycetota</taxon>
        <taxon>Actinomycetes</taxon>
        <taxon>Propionibacteriales</taxon>
        <taxon>Nocardioidaceae</taxon>
        <taxon>Aeromicrobium</taxon>
    </lineage>
</organism>